<dbReference type="GO" id="GO:0050485">
    <property type="term" value="F:oxidoreductase activity, acting on X-H and Y-H to form an X-Y bond, with a disulfide as acceptor"/>
    <property type="evidence" value="ECO:0007669"/>
    <property type="project" value="InterPro"/>
</dbReference>
<gene>
    <name evidence="2" type="ORF">METZ01_LOCUS10874</name>
</gene>
<evidence type="ECO:0008006" key="3">
    <source>
        <dbReference type="Google" id="ProtNLM"/>
    </source>
</evidence>
<dbReference type="AlphaFoldDB" id="A0A381NTY1"/>
<reference evidence="2" key="1">
    <citation type="submission" date="2018-05" db="EMBL/GenBank/DDBJ databases">
        <authorList>
            <person name="Lanie J.A."/>
            <person name="Ng W.-L."/>
            <person name="Kazmierczak K.M."/>
            <person name="Andrzejewski T.M."/>
            <person name="Davidsen T.M."/>
            <person name="Wayne K.J."/>
            <person name="Tettelin H."/>
            <person name="Glass J.I."/>
            <person name="Rusch D."/>
            <person name="Podicherti R."/>
            <person name="Tsui H.-C.T."/>
            <person name="Winkler M.E."/>
        </authorList>
    </citation>
    <scope>NUCLEOTIDE SEQUENCE</scope>
</reference>
<organism evidence="2">
    <name type="scientific">marine metagenome</name>
    <dbReference type="NCBI Taxonomy" id="408172"/>
    <lineage>
        <taxon>unclassified sequences</taxon>
        <taxon>metagenomes</taxon>
        <taxon>ecological metagenomes</taxon>
    </lineage>
</organism>
<protein>
    <recommendedName>
        <fullName evidence="3">Selenoprotein B glycine/betaine/sarcosine/D-proline reductase</fullName>
    </recommendedName>
</protein>
<accession>A0A381NTY1</accession>
<dbReference type="Pfam" id="PF07355">
    <property type="entry name" value="GRDB"/>
    <property type="match status" value="1"/>
</dbReference>
<keyword evidence="1" id="KW-0560">Oxidoreductase</keyword>
<dbReference type="InterPro" id="IPR010187">
    <property type="entry name" value="Various_sel_PB"/>
</dbReference>
<sequence>MSPIAQRRQPPVDYIPRITAQYSGLGYGEYRWLESEEAPNWVPLSKPLSESKLGLICTGGIYVTGQTAFHFKDDTTYRAIPTDVDTSELRATHFAYDLTDARKDINVVFPIEQLRAMINENSLGSLASNAYTLMGGIYSTRRVIEELIPALVDRVLADEVDVVLLVPV</sequence>
<proteinExistence type="predicted"/>
<name>A0A381NTY1_9ZZZZ</name>
<evidence type="ECO:0000256" key="1">
    <source>
        <dbReference type="ARBA" id="ARBA00023002"/>
    </source>
</evidence>
<evidence type="ECO:0000313" key="2">
    <source>
        <dbReference type="EMBL" id="SUZ58020.1"/>
    </source>
</evidence>
<dbReference type="EMBL" id="UINC01000592">
    <property type="protein sequence ID" value="SUZ58020.1"/>
    <property type="molecule type" value="Genomic_DNA"/>
</dbReference>